<dbReference type="InterPro" id="IPR001851">
    <property type="entry name" value="ABC_transp_permease"/>
</dbReference>
<dbReference type="InterPro" id="IPR027417">
    <property type="entry name" value="P-loop_NTPase"/>
</dbReference>
<dbReference type="SUPFAM" id="SSF52540">
    <property type="entry name" value="P-loop containing nucleoside triphosphate hydrolases"/>
    <property type="match status" value="1"/>
</dbReference>
<dbReference type="RefSeq" id="WP_193780135.1">
    <property type="nucleotide sequence ID" value="NZ_JADDOJ010000026.1"/>
</dbReference>
<dbReference type="InterPro" id="IPR032823">
    <property type="entry name" value="BCA_ABC_TP_C"/>
</dbReference>
<dbReference type="InterPro" id="IPR043428">
    <property type="entry name" value="LivM-like"/>
</dbReference>
<protein>
    <submittedName>
        <fullName evidence="11">Branched-chain amino acid ABC transporter ATP-binding protein/permease</fullName>
    </submittedName>
</protein>
<feature type="transmembrane region" description="Helical" evidence="9">
    <location>
        <begin position="160"/>
        <end position="179"/>
    </location>
</feature>
<keyword evidence="4 9" id="KW-0812">Transmembrane</keyword>
<proteinExistence type="predicted"/>
<keyword evidence="7 9" id="KW-1133">Transmembrane helix</keyword>
<evidence type="ECO:0000313" key="11">
    <source>
        <dbReference type="EMBL" id="MBE7940596.1"/>
    </source>
</evidence>
<gene>
    <name evidence="11" type="ORF">IM725_08440</name>
</gene>
<keyword evidence="3" id="KW-1003">Cell membrane</keyword>
<feature type="transmembrane region" description="Helical" evidence="9">
    <location>
        <begin position="209"/>
        <end position="227"/>
    </location>
</feature>
<evidence type="ECO:0000313" key="12">
    <source>
        <dbReference type="Proteomes" id="UP000715965"/>
    </source>
</evidence>
<evidence type="ECO:0000256" key="9">
    <source>
        <dbReference type="SAM" id="Phobius"/>
    </source>
</evidence>
<dbReference type="InterPro" id="IPR051120">
    <property type="entry name" value="ABC_AA/LPS_Transport"/>
</dbReference>
<dbReference type="InterPro" id="IPR003593">
    <property type="entry name" value="AAA+_ATPase"/>
</dbReference>
<evidence type="ECO:0000259" key="10">
    <source>
        <dbReference type="PROSITE" id="PS50893"/>
    </source>
</evidence>
<comment type="subcellular location">
    <subcellularLocation>
        <location evidence="1">Cell membrane</location>
        <topology evidence="1">Multi-pass membrane protein</topology>
    </subcellularLocation>
</comment>
<dbReference type="CDD" id="cd06581">
    <property type="entry name" value="TM_PBP1_LivM_like"/>
    <property type="match status" value="1"/>
</dbReference>
<keyword evidence="12" id="KW-1185">Reference proteome</keyword>
<feature type="transmembrane region" description="Helical" evidence="9">
    <location>
        <begin position="247"/>
        <end position="270"/>
    </location>
</feature>
<evidence type="ECO:0000256" key="3">
    <source>
        <dbReference type="ARBA" id="ARBA00022475"/>
    </source>
</evidence>
<feature type="transmembrane region" description="Helical" evidence="9">
    <location>
        <begin position="282"/>
        <end position="302"/>
    </location>
</feature>
<keyword evidence="6 11" id="KW-0067">ATP-binding</keyword>
<evidence type="ECO:0000256" key="8">
    <source>
        <dbReference type="ARBA" id="ARBA00023136"/>
    </source>
</evidence>
<dbReference type="CDD" id="cd03219">
    <property type="entry name" value="ABC_Mj1267_LivG_branched"/>
    <property type="match status" value="1"/>
</dbReference>
<accession>A0ABR9SE15</accession>
<dbReference type="PROSITE" id="PS50893">
    <property type="entry name" value="ABC_TRANSPORTER_2"/>
    <property type="match status" value="1"/>
</dbReference>
<sequence length="604" mass="63700">MMRMPRGDRLGLVLWALAMLAFGLLPVPEFWITLANYIGLYSLVALGLVLLTGVGGMTSFGQAAFVALGAYASAVLTTGCGASPWVGLLAGLALVVLAATALGAITLRLSGHYLPLGTIAWSLSLFYLFGNLETLRKFDGITGIPPIMLGGFELESGRHLYLLIWAIVGLGVLAVLNLLDSRPGRAIRALRGGLVMAESCGVPTTRAKLLAFVLAAVLAGLSGWLYAHLQRAVNPTPFGLNAGIGYLFMAVVGGVGHVWGALAGAALMTLLADWLQELLPRLLGQSGNFEVIVSGALLILLLQRAPGGLWPMVQRAGAALRGRLGSGERAQPAGLRNKALAQPLPRRAQPAPGAPVLQVKAARKTFGGLVAVNDVSFDLHAGEILGLIGPNGAGKSTMFNLVSGVLPLTAGEVHFLGRRVDGRPSRELARAGLARTFQHVRLLPQMSVIENVAIGAHLRGQRGWVAGVLRANRVEEASLFAEAQAQLERVGLGDAALREAGSLALGQQRILEIARALACDPVLLLLDEPAAGLRHQEKQALATLLRGLRAQGVSILLVEHDMDFVMGLVDRLVVMDFGTRICEGQPEAVRQDPRVIEAYLGGVE</sequence>
<evidence type="ECO:0000256" key="2">
    <source>
        <dbReference type="ARBA" id="ARBA00022448"/>
    </source>
</evidence>
<dbReference type="EMBL" id="JADDOJ010000026">
    <property type="protein sequence ID" value="MBE7940596.1"/>
    <property type="molecule type" value="Genomic_DNA"/>
</dbReference>
<feature type="transmembrane region" description="Helical" evidence="9">
    <location>
        <begin position="85"/>
        <end position="105"/>
    </location>
</feature>
<evidence type="ECO:0000256" key="7">
    <source>
        <dbReference type="ARBA" id="ARBA00022989"/>
    </source>
</evidence>
<dbReference type="Pfam" id="PF02653">
    <property type="entry name" value="BPD_transp_2"/>
    <property type="match status" value="1"/>
</dbReference>
<comment type="caution">
    <text evidence="11">The sequence shown here is derived from an EMBL/GenBank/DDBJ whole genome shotgun (WGS) entry which is preliminary data.</text>
</comment>
<dbReference type="Gene3D" id="3.40.50.300">
    <property type="entry name" value="P-loop containing nucleotide triphosphate hydrolases"/>
    <property type="match status" value="1"/>
</dbReference>
<name>A0ABR9SE15_9BURK</name>
<dbReference type="PANTHER" id="PTHR45772:SF2">
    <property type="entry name" value="ABC TRANSPORTER ATP-BINDING PROTEIN"/>
    <property type="match status" value="1"/>
</dbReference>
<keyword evidence="5" id="KW-0547">Nucleotide-binding</keyword>
<dbReference type="PANTHER" id="PTHR45772">
    <property type="entry name" value="CONSERVED COMPONENT OF ABC TRANSPORTER FOR NATURAL AMINO ACIDS-RELATED"/>
    <property type="match status" value="1"/>
</dbReference>
<evidence type="ECO:0000256" key="1">
    <source>
        <dbReference type="ARBA" id="ARBA00004651"/>
    </source>
</evidence>
<evidence type="ECO:0000256" key="6">
    <source>
        <dbReference type="ARBA" id="ARBA00022840"/>
    </source>
</evidence>
<dbReference type="InterPro" id="IPR003439">
    <property type="entry name" value="ABC_transporter-like_ATP-bd"/>
</dbReference>
<evidence type="ECO:0000256" key="5">
    <source>
        <dbReference type="ARBA" id="ARBA00022741"/>
    </source>
</evidence>
<dbReference type="Pfam" id="PF00005">
    <property type="entry name" value="ABC_tran"/>
    <property type="match status" value="1"/>
</dbReference>
<reference evidence="11 12" key="1">
    <citation type="submission" date="2020-10" db="EMBL/GenBank/DDBJ databases">
        <title>Draft genome of Ramlibacter aquaticus LMG 30558.</title>
        <authorList>
            <person name="Props R."/>
        </authorList>
    </citation>
    <scope>NUCLEOTIDE SEQUENCE [LARGE SCALE GENOMIC DNA]</scope>
    <source>
        <strain evidence="11 12">LMG 30558</strain>
    </source>
</reference>
<dbReference type="Proteomes" id="UP000715965">
    <property type="component" value="Unassembled WGS sequence"/>
</dbReference>
<dbReference type="SMART" id="SM00382">
    <property type="entry name" value="AAA"/>
    <property type="match status" value="1"/>
</dbReference>
<dbReference type="Pfam" id="PF12399">
    <property type="entry name" value="BCA_ABC_TP_C"/>
    <property type="match status" value="1"/>
</dbReference>
<keyword evidence="8 9" id="KW-0472">Membrane</keyword>
<keyword evidence="2" id="KW-0813">Transport</keyword>
<feature type="domain" description="ABC transporter" evidence="10">
    <location>
        <begin position="357"/>
        <end position="602"/>
    </location>
</feature>
<organism evidence="11 12">
    <name type="scientific">Ramlibacter aquaticus</name>
    <dbReference type="NCBI Taxonomy" id="2780094"/>
    <lineage>
        <taxon>Bacteria</taxon>
        <taxon>Pseudomonadati</taxon>
        <taxon>Pseudomonadota</taxon>
        <taxon>Betaproteobacteria</taxon>
        <taxon>Burkholderiales</taxon>
        <taxon>Comamonadaceae</taxon>
        <taxon>Ramlibacter</taxon>
    </lineage>
</organism>
<evidence type="ECO:0000256" key="4">
    <source>
        <dbReference type="ARBA" id="ARBA00022692"/>
    </source>
</evidence>
<dbReference type="GO" id="GO:0005524">
    <property type="term" value="F:ATP binding"/>
    <property type="evidence" value="ECO:0007669"/>
    <property type="project" value="UniProtKB-KW"/>
</dbReference>